<dbReference type="Pfam" id="PF06925">
    <property type="entry name" value="MGDG_synth"/>
    <property type="match status" value="1"/>
</dbReference>
<accession>A0A7W5JYU5</accession>
<dbReference type="InterPro" id="IPR009695">
    <property type="entry name" value="Diacylglyc_glucosyltr_N"/>
</dbReference>
<protein>
    <submittedName>
        <fullName evidence="8">Processive 1,2-diacylglycerol beta-glucosyltransferase</fullName>
        <ecNumber evidence="8">2.4.1.315</ecNumber>
    </submittedName>
</protein>
<keyword evidence="4 8" id="KW-0808">Transferase</keyword>
<dbReference type="EMBL" id="JACHZG010000003">
    <property type="protein sequence ID" value="MBB3328815.1"/>
    <property type="molecule type" value="Genomic_DNA"/>
</dbReference>
<comment type="similarity">
    <text evidence="2">Belongs to the glycosyltransferase 28 family.</text>
</comment>
<evidence type="ECO:0000256" key="1">
    <source>
        <dbReference type="ARBA" id="ARBA00004370"/>
    </source>
</evidence>
<dbReference type="GO" id="GO:0016020">
    <property type="term" value="C:membrane"/>
    <property type="evidence" value="ECO:0007669"/>
    <property type="project" value="UniProtKB-SubCell"/>
</dbReference>
<keyword evidence="9" id="KW-1185">Reference proteome</keyword>
<gene>
    <name evidence="8" type="ORF">FHX39_003807</name>
</gene>
<proteinExistence type="inferred from homology"/>
<evidence type="ECO:0000259" key="7">
    <source>
        <dbReference type="Pfam" id="PF06925"/>
    </source>
</evidence>
<dbReference type="GO" id="GO:0009247">
    <property type="term" value="P:glycolipid biosynthetic process"/>
    <property type="evidence" value="ECO:0007669"/>
    <property type="project" value="InterPro"/>
</dbReference>
<dbReference type="Proteomes" id="UP000565572">
    <property type="component" value="Unassembled WGS sequence"/>
</dbReference>
<dbReference type="InterPro" id="IPR007235">
    <property type="entry name" value="Glyco_trans_28_C"/>
</dbReference>
<comment type="subcellular location">
    <subcellularLocation>
        <location evidence="1">Membrane</location>
    </subcellularLocation>
</comment>
<keyword evidence="5" id="KW-0732">Signal</keyword>
<dbReference type="SUPFAM" id="SSF53756">
    <property type="entry name" value="UDP-Glycosyltransferase/glycogen phosphorylase"/>
    <property type="match status" value="1"/>
</dbReference>
<dbReference type="PANTHER" id="PTHR43025:SF3">
    <property type="entry name" value="MONOGALACTOSYLDIACYLGLYCEROL SYNTHASE 1, CHLOROPLASTIC"/>
    <property type="match status" value="1"/>
</dbReference>
<evidence type="ECO:0000259" key="6">
    <source>
        <dbReference type="Pfam" id="PF04101"/>
    </source>
</evidence>
<evidence type="ECO:0000256" key="5">
    <source>
        <dbReference type="SAM" id="SignalP"/>
    </source>
</evidence>
<keyword evidence="3 8" id="KW-0328">Glycosyltransferase</keyword>
<evidence type="ECO:0000256" key="3">
    <source>
        <dbReference type="ARBA" id="ARBA00022676"/>
    </source>
</evidence>
<organism evidence="8 9">
    <name type="scientific">Microlunatus antarcticus</name>
    <dbReference type="NCBI Taxonomy" id="53388"/>
    <lineage>
        <taxon>Bacteria</taxon>
        <taxon>Bacillati</taxon>
        <taxon>Actinomycetota</taxon>
        <taxon>Actinomycetes</taxon>
        <taxon>Propionibacteriales</taxon>
        <taxon>Propionibacteriaceae</taxon>
        <taxon>Microlunatus</taxon>
    </lineage>
</organism>
<feature type="domain" description="Glycosyl transferase family 28 C-terminal" evidence="6">
    <location>
        <begin position="206"/>
        <end position="361"/>
    </location>
</feature>
<dbReference type="PANTHER" id="PTHR43025">
    <property type="entry name" value="MONOGALACTOSYLDIACYLGLYCEROL SYNTHASE"/>
    <property type="match status" value="1"/>
</dbReference>
<name>A0A7W5JYU5_9ACTN</name>
<sequence>MSSRVLVLSASVGAGHTMAADAVAAAFRTHPDVEEVMQLDVLRTTNEVYRLLYDDGYFALVKTVPWLVGWGYDKSDQPFNMARALKAWDRINNLDTVRVIKEFRPTTVVCTHFLPLRIMSLLVSQGALDCSVSAVTTDYDFQGLWLAGAFTRMFVAREETRDHLVAIGVPERRLTVSGIPVRAGLDAPADRTALLRKHRLRDDRPTVLISAGAAGGDYVQAIVAQVRRIATPHQLVVVCGRNAALKASIDAQTFGDESVRVIGYTTEMPELLAVADLFVGKPGGLSSSECMAVGLPMALVNPIPGQEVRNSDFLTEEGAAVRCNYETTVGTKIERILANPARLAAMSSAARRIGFPSAAQTIADQVLDDVDSSLWITRSAQKAMLRVAEAGHPLEDARPARTLAILADAKTGMPVAVVTDDEVSRVDDYFDGRLRYGEEVLVSLDQLSRRNRLALRVRPKTDPHLLLVLRRLIGDRSGVALRVERTAGV</sequence>
<dbReference type="AlphaFoldDB" id="A0A7W5JYU5"/>
<dbReference type="EC" id="2.4.1.315" evidence="8"/>
<dbReference type="Gene3D" id="3.40.50.2000">
    <property type="entry name" value="Glycogen Phosphorylase B"/>
    <property type="match status" value="1"/>
</dbReference>
<comment type="caution">
    <text evidence="8">The sequence shown here is derived from an EMBL/GenBank/DDBJ whole genome shotgun (WGS) entry which is preliminary data.</text>
</comment>
<feature type="signal peptide" evidence="5">
    <location>
        <begin position="1"/>
        <end position="19"/>
    </location>
</feature>
<evidence type="ECO:0000256" key="2">
    <source>
        <dbReference type="ARBA" id="ARBA00006962"/>
    </source>
</evidence>
<dbReference type="RefSeq" id="WP_183342083.1">
    <property type="nucleotide sequence ID" value="NZ_JACHZG010000003.1"/>
</dbReference>
<evidence type="ECO:0000313" key="8">
    <source>
        <dbReference type="EMBL" id="MBB3328815.1"/>
    </source>
</evidence>
<reference evidence="8 9" key="1">
    <citation type="submission" date="2020-08" db="EMBL/GenBank/DDBJ databases">
        <title>Sequencing the genomes of 1000 actinobacteria strains.</title>
        <authorList>
            <person name="Klenk H.-P."/>
        </authorList>
    </citation>
    <scope>NUCLEOTIDE SEQUENCE [LARGE SCALE GENOMIC DNA]</scope>
    <source>
        <strain evidence="8 9">DSM 11053</strain>
    </source>
</reference>
<dbReference type="InterPro" id="IPR050519">
    <property type="entry name" value="Glycosyltransf_28_UgtP"/>
</dbReference>
<feature type="domain" description="Diacylglycerol glucosyltransferase N-terminal" evidence="7">
    <location>
        <begin position="16"/>
        <end position="181"/>
    </location>
</feature>
<evidence type="ECO:0000256" key="4">
    <source>
        <dbReference type="ARBA" id="ARBA00022679"/>
    </source>
</evidence>
<dbReference type="Pfam" id="PF04101">
    <property type="entry name" value="Glyco_tran_28_C"/>
    <property type="match status" value="1"/>
</dbReference>
<feature type="chain" id="PRO_5031506297" evidence="5">
    <location>
        <begin position="20"/>
        <end position="489"/>
    </location>
</feature>
<evidence type="ECO:0000313" key="9">
    <source>
        <dbReference type="Proteomes" id="UP000565572"/>
    </source>
</evidence>
<dbReference type="GO" id="GO:0016758">
    <property type="term" value="F:hexosyltransferase activity"/>
    <property type="evidence" value="ECO:0007669"/>
    <property type="project" value="InterPro"/>
</dbReference>